<feature type="compositionally biased region" description="Gly residues" evidence="4">
    <location>
        <begin position="148"/>
        <end position="172"/>
    </location>
</feature>
<evidence type="ECO:0000256" key="5">
    <source>
        <dbReference type="SAM" id="Phobius"/>
    </source>
</evidence>
<dbReference type="AlphaFoldDB" id="A0A804QL72"/>
<dbReference type="PANTHER" id="PTHR31218">
    <property type="entry name" value="WAT1-RELATED PROTEIN"/>
    <property type="match status" value="1"/>
</dbReference>
<evidence type="ECO:0000256" key="3">
    <source>
        <dbReference type="ARBA" id="ARBA00023136"/>
    </source>
</evidence>
<dbReference type="OrthoDB" id="1728340at2759"/>
<sequence length="431" mass="46466">MSRMGGKDCVPPVAMVLVQLGFAVMNIVSKLALDAGMSPYVLIAYRNLIAAAVISPIAYLLERCFSSSGACTSVHSSASPHTRTHLIRQAYYKKRGDDHKEGAPADLLLLHLRGNAEPGAVRRGAQVHQRDRGVRAHQHAAGADLRDGGGAQDGAGAAGHGGGAGQAGGHGGVRGRIHAHTLLQGPRPQGVGVPDPLALRGARVAPRRRRRGRRPHGPRRGARGRPRHRQLRRLGRLVHSPHQDLPGVLRALHQHRHHVPHGGRAVRGRQRRPGPEPRRLEARVRHQALLRALHRDRWLRGRVHAHVVVHPGARPAVRVHVQPAAARHRRRRRLGHPRRQDTPGKSGVHSAIGSVLIVAGLYMVLWGKGREMDRPGLDNDKGDEETAAALGLAVASSKGGAVVVSSRVDAVSSLPVFSTTTSPKRQQLIHG</sequence>
<gene>
    <name evidence="6" type="primary">LOC100272817</name>
</gene>
<reference evidence="6" key="3">
    <citation type="submission" date="2021-05" db="UniProtKB">
        <authorList>
            <consortium name="EnsemblPlants"/>
        </authorList>
    </citation>
    <scope>IDENTIFICATION</scope>
    <source>
        <strain evidence="6">cv. B73</strain>
    </source>
</reference>
<feature type="compositionally biased region" description="Basic residues" evidence="4">
    <location>
        <begin position="326"/>
        <end position="337"/>
    </location>
</feature>
<dbReference type="InterPro" id="IPR030184">
    <property type="entry name" value="WAT1-related"/>
</dbReference>
<feature type="compositionally biased region" description="Basic residues" evidence="4">
    <location>
        <begin position="257"/>
        <end position="272"/>
    </location>
</feature>
<dbReference type="EnsemblPlants" id="Zm00001eb339790_T004">
    <property type="protein sequence ID" value="Zm00001eb339790_P004"/>
    <property type="gene ID" value="Zm00001eb339790"/>
</dbReference>
<keyword evidence="2 5" id="KW-1133">Transmembrane helix</keyword>
<feature type="region of interest" description="Disordered" evidence="4">
    <location>
        <begin position="121"/>
        <end position="230"/>
    </location>
</feature>
<feature type="transmembrane region" description="Helical" evidence="5">
    <location>
        <begin position="40"/>
        <end position="61"/>
    </location>
</feature>
<feature type="region of interest" description="Disordered" evidence="4">
    <location>
        <begin position="320"/>
        <end position="348"/>
    </location>
</feature>
<proteinExistence type="predicted"/>
<dbReference type="Proteomes" id="UP000007305">
    <property type="component" value="Chromosome 8"/>
</dbReference>
<reference evidence="7" key="1">
    <citation type="journal article" date="2009" name="Science">
        <title>The B73 maize genome: complexity, diversity, and dynamics.</title>
        <authorList>
            <person name="Schnable P.S."/>
            <person name="Ware D."/>
            <person name="Fulton R.S."/>
            <person name="Stein J.C."/>
            <person name="Wei F."/>
            <person name="Pasternak S."/>
            <person name="Liang C."/>
            <person name="Zhang J."/>
            <person name="Fulton L."/>
            <person name="Graves T.A."/>
            <person name="Minx P."/>
            <person name="Reily A.D."/>
            <person name="Courtney L."/>
            <person name="Kruchowski S.S."/>
            <person name="Tomlinson C."/>
            <person name="Strong C."/>
            <person name="Delehaunty K."/>
            <person name="Fronick C."/>
            <person name="Courtney B."/>
            <person name="Rock S.M."/>
            <person name="Belter E."/>
            <person name="Du F."/>
            <person name="Kim K."/>
            <person name="Abbott R.M."/>
            <person name="Cotton M."/>
            <person name="Levy A."/>
            <person name="Marchetto P."/>
            <person name="Ochoa K."/>
            <person name="Jackson S.M."/>
            <person name="Gillam B."/>
            <person name="Chen W."/>
            <person name="Yan L."/>
            <person name="Higginbotham J."/>
            <person name="Cardenas M."/>
            <person name="Waligorski J."/>
            <person name="Applebaum E."/>
            <person name="Phelps L."/>
            <person name="Falcone J."/>
            <person name="Kanchi K."/>
            <person name="Thane T."/>
            <person name="Scimone A."/>
            <person name="Thane N."/>
            <person name="Henke J."/>
            <person name="Wang T."/>
            <person name="Ruppert J."/>
            <person name="Shah N."/>
            <person name="Rotter K."/>
            <person name="Hodges J."/>
            <person name="Ingenthron E."/>
            <person name="Cordes M."/>
            <person name="Kohlberg S."/>
            <person name="Sgro J."/>
            <person name="Delgado B."/>
            <person name="Mead K."/>
            <person name="Chinwalla A."/>
            <person name="Leonard S."/>
            <person name="Crouse K."/>
            <person name="Collura K."/>
            <person name="Kudrna D."/>
            <person name="Currie J."/>
            <person name="He R."/>
            <person name="Angelova A."/>
            <person name="Rajasekar S."/>
            <person name="Mueller T."/>
            <person name="Lomeli R."/>
            <person name="Scara G."/>
            <person name="Ko A."/>
            <person name="Delaney K."/>
            <person name="Wissotski M."/>
            <person name="Lopez G."/>
            <person name="Campos D."/>
            <person name="Braidotti M."/>
            <person name="Ashley E."/>
            <person name="Golser W."/>
            <person name="Kim H."/>
            <person name="Lee S."/>
            <person name="Lin J."/>
            <person name="Dujmic Z."/>
            <person name="Kim W."/>
            <person name="Talag J."/>
            <person name="Zuccolo A."/>
            <person name="Fan C."/>
            <person name="Sebastian A."/>
            <person name="Kramer M."/>
            <person name="Spiegel L."/>
            <person name="Nascimento L."/>
            <person name="Zutavern T."/>
            <person name="Miller B."/>
            <person name="Ambroise C."/>
            <person name="Muller S."/>
            <person name="Spooner W."/>
            <person name="Narechania A."/>
            <person name="Ren L."/>
            <person name="Wei S."/>
            <person name="Kumari S."/>
            <person name="Faga B."/>
            <person name="Levy M.J."/>
            <person name="McMahan L."/>
            <person name="Van Buren P."/>
            <person name="Vaughn M.W."/>
            <person name="Ying K."/>
            <person name="Yeh C.-T."/>
            <person name="Emrich S.J."/>
            <person name="Jia Y."/>
            <person name="Kalyanaraman A."/>
            <person name="Hsia A.-P."/>
            <person name="Barbazuk W.B."/>
            <person name="Baucom R.S."/>
            <person name="Brutnell T.P."/>
            <person name="Carpita N.C."/>
            <person name="Chaparro C."/>
            <person name="Chia J.-M."/>
            <person name="Deragon J.-M."/>
            <person name="Estill J.C."/>
            <person name="Fu Y."/>
            <person name="Jeddeloh J.A."/>
            <person name="Han Y."/>
            <person name="Lee H."/>
            <person name="Li P."/>
            <person name="Lisch D.R."/>
            <person name="Liu S."/>
            <person name="Liu Z."/>
            <person name="Nagel D.H."/>
            <person name="McCann M.C."/>
            <person name="SanMiguel P."/>
            <person name="Myers A.M."/>
            <person name="Nettleton D."/>
            <person name="Nguyen J."/>
            <person name="Penning B.W."/>
            <person name="Ponnala L."/>
            <person name="Schneider K.L."/>
            <person name="Schwartz D.C."/>
            <person name="Sharma A."/>
            <person name="Soderlund C."/>
            <person name="Springer N.M."/>
            <person name="Sun Q."/>
            <person name="Wang H."/>
            <person name="Waterman M."/>
            <person name="Westerman R."/>
            <person name="Wolfgruber T.K."/>
            <person name="Yang L."/>
            <person name="Yu Y."/>
            <person name="Zhang L."/>
            <person name="Zhou S."/>
            <person name="Zhu Q."/>
            <person name="Bennetzen J.L."/>
            <person name="Dawe R.K."/>
            <person name="Jiang J."/>
            <person name="Jiang N."/>
            <person name="Presting G.G."/>
            <person name="Wessler S.R."/>
            <person name="Aluru S."/>
            <person name="Martienssen R.A."/>
            <person name="Clifton S.W."/>
            <person name="McCombie W.R."/>
            <person name="Wing R.A."/>
            <person name="Wilson R.K."/>
        </authorList>
    </citation>
    <scope>NUCLEOTIDE SEQUENCE [LARGE SCALE GENOMIC DNA]</scope>
    <source>
        <strain evidence="7">cv. B73</strain>
    </source>
</reference>
<feature type="region of interest" description="Disordered" evidence="4">
    <location>
        <begin position="257"/>
        <end position="281"/>
    </location>
</feature>
<keyword evidence="7" id="KW-1185">Reference proteome</keyword>
<feature type="compositionally biased region" description="Basic residues" evidence="4">
    <location>
        <begin position="205"/>
        <end position="230"/>
    </location>
</feature>
<dbReference type="Gramene" id="Zm00001eb339790_T004">
    <property type="protein sequence ID" value="Zm00001eb339790_P004"/>
    <property type="gene ID" value="Zm00001eb339790"/>
</dbReference>
<dbReference type="GO" id="GO:0022857">
    <property type="term" value="F:transmembrane transporter activity"/>
    <property type="evidence" value="ECO:0007669"/>
    <property type="project" value="InterPro"/>
</dbReference>
<evidence type="ECO:0000256" key="2">
    <source>
        <dbReference type="ARBA" id="ARBA00022989"/>
    </source>
</evidence>
<organism evidence="6 7">
    <name type="scientific">Zea mays</name>
    <name type="common">Maize</name>
    <dbReference type="NCBI Taxonomy" id="4577"/>
    <lineage>
        <taxon>Eukaryota</taxon>
        <taxon>Viridiplantae</taxon>
        <taxon>Streptophyta</taxon>
        <taxon>Embryophyta</taxon>
        <taxon>Tracheophyta</taxon>
        <taxon>Spermatophyta</taxon>
        <taxon>Magnoliopsida</taxon>
        <taxon>Liliopsida</taxon>
        <taxon>Poales</taxon>
        <taxon>Poaceae</taxon>
        <taxon>PACMAD clade</taxon>
        <taxon>Panicoideae</taxon>
        <taxon>Andropogonodae</taxon>
        <taxon>Andropogoneae</taxon>
        <taxon>Tripsacinae</taxon>
        <taxon>Zea</taxon>
    </lineage>
</organism>
<dbReference type="GO" id="GO:0016020">
    <property type="term" value="C:membrane"/>
    <property type="evidence" value="ECO:0007669"/>
    <property type="project" value="InterPro"/>
</dbReference>
<evidence type="ECO:0000256" key="4">
    <source>
        <dbReference type="SAM" id="MobiDB-lite"/>
    </source>
</evidence>
<dbReference type="InParanoid" id="A0A804QL72"/>
<evidence type="ECO:0000256" key="1">
    <source>
        <dbReference type="ARBA" id="ARBA00022692"/>
    </source>
</evidence>
<keyword evidence="1 5" id="KW-0812">Transmembrane</keyword>
<evidence type="ECO:0000313" key="7">
    <source>
        <dbReference type="Proteomes" id="UP000007305"/>
    </source>
</evidence>
<evidence type="ECO:0008006" key="8">
    <source>
        <dbReference type="Google" id="ProtNLM"/>
    </source>
</evidence>
<reference evidence="6" key="2">
    <citation type="submission" date="2019-07" db="EMBL/GenBank/DDBJ databases">
        <authorList>
            <person name="Seetharam A."/>
            <person name="Woodhouse M."/>
            <person name="Cannon E."/>
        </authorList>
    </citation>
    <scope>NUCLEOTIDE SEQUENCE [LARGE SCALE GENOMIC DNA]</scope>
    <source>
        <strain evidence="6">cv. B73</strain>
    </source>
</reference>
<evidence type="ECO:0000313" key="6">
    <source>
        <dbReference type="EnsemblPlants" id="Zm00001eb339790_P004"/>
    </source>
</evidence>
<protein>
    <recommendedName>
        <fullName evidence="8">WAT1-related protein</fullName>
    </recommendedName>
</protein>
<accession>A0A804QL72</accession>
<feature type="transmembrane region" description="Helical" evidence="5">
    <location>
        <begin position="12"/>
        <end position="33"/>
    </location>
</feature>
<name>A0A804QL72_MAIZE</name>
<keyword evidence="3 5" id="KW-0472">Membrane</keyword>